<name>A0A382DJI8_9ZZZZ</name>
<sequence>MNLFKKYPKVGYALVGYNHPWGFLFGGMMCRFGYD</sequence>
<evidence type="ECO:0000313" key="1">
    <source>
        <dbReference type="EMBL" id="SVB38339.1"/>
    </source>
</evidence>
<dbReference type="AlphaFoldDB" id="A0A382DJI8"/>
<gene>
    <name evidence="1" type="ORF">METZ01_LOCUS191193</name>
</gene>
<protein>
    <submittedName>
        <fullName evidence="1">Uncharacterized protein</fullName>
    </submittedName>
</protein>
<proteinExistence type="predicted"/>
<organism evidence="1">
    <name type="scientific">marine metagenome</name>
    <dbReference type="NCBI Taxonomy" id="408172"/>
    <lineage>
        <taxon>unclassified sequences</taxon>
        <taxon>metagenomes</taxon>
        <taxon>ecological metagenomes</taxon>
    </lineage>
</organism>
<reference evidence="1" key="1">
    <citation type="submission" date="2018-05" db="EMBL/GenBank/DDBJ databases">
        <authorList>
            <person name="Lanie J.A."/>
            <person name="Ng W.-L."/>
            <person name="Kazmierczak K.M."/>
            <person name="Andrzejewski T.M."/>
            <person name="Davidsen T.M."/>
            <person name="Wayne K.J."/>
            <person name="Tettelin H."/>
            <person name="Glass J.I."/>
            <person name="Rusch D."/>
            <person name="Podicherti R."/>
            <person name="Tsui H.-C.T."/>
            <person name="Winkler M.E."/>
        </authorList>
    </citation>
    <scope>NUCLEOTIDE SEQUENCE</scope>
</reference>
<accession>A0A382DJI8</accession>
<dbReference type="EMBL" id="UINC01039609">
    <property type="protein sequence ID" value="SVB38339.1"/>
    <property type="molecule type" value="Genomic_DNA"/>
</dbReference>